<gene>
    <name evidence="2" type="ORF">SMTD_LOCUS21983</name>
</gene>
<name>A0A183Q5U8_9TREM</name>
<keyword evidence="3" id="KW-1185">Reference proteome</keyword>
<organism evidence="2 3">
    <name type="scientific">Schistosoma mattheei</name>
    <dbReference type="NCBI Taxonomy" id="31246"/>
    <lineage>
        <taxon>Eukaryota</taxon>
        <taxon>Metazoa</taxon>
        <taxon>Spiralia</taxon>
        <taxon>Lophotrochozoa</taxon>
        <taxon>Platyhelminthes</taxon>
        <taxon>Trematoda</taxon>
        <taxon>Digenea</taxon>
        <taxon>Strigeidida</taxon>
        <taxon>Schistosomatoidea</taxon>
        <taxon>Schistosomatidae</taxon>
        <taxon>Schistosoma</taxon>
    </lineage>
</organism>
<dbReference type="EMBL" id="UZAL01049302">
    <property type="protein sequence ID" value="VDP86165.1"/>
    <property type="molecule type" value="Genomic_DNA"/>
</dbReference>
<accession>A0A183Q5U8</accession>
<evidence type="ECO:0000313" key="2">
    <source>
        <dbReference type="EMBL" id="VDP86165.1"/>
    </source>
</evidence>
<dbReference type="STRING" id="31246.A0A183Q5U8"/>
<evidence type="ECO:0000313" key="3">
    <source>
        <dbReference type="Proteomes" id="UP000269396"/>
    </source>
</evidence>
<feature type="region of interest" description="Disordered" evidence="1">
    <location>
        <begin position="54"/>
        <end position="82"/>
    </location>
</feature>
<sequence length="82" mass="9367">MLNSLRFLAKWMSENQSFVNKPQGISQGCLTKYCECRRELIRLNLVRVRELLRKAENPSSSSSGTVSKPGFLPPNVRGRTKR</sequence>
<reference evidence="2 3" key="1">
    <citation type="submission" date="2018-11" db="EMBL/GenBank/DDBJ databases">
        <authorList>
            <consortium name="Pathogen Informatics"/>
        </authorList>
    </citation>
    <scope>NUCLEOTIDE SEQUENCE [LARGE SCALE GENOMIC DNA]</scope>
    <source>
        <strain>Denwood</strain>
        <strain evidence="3">Zambia</strain>
    </source>
</reference>
<dbReference type="AlphaFoldDB" id="A0A183Q5U8"/>
<proteinExistence type="predicted"/>
<dbReference type="Proteomes" id="UP000269396">
    <property type="component" value="Unassembled WGS sequence"/>
</dbReference>
<evidence type="ECO:0000256" key="1">
    <source>
        <dbReference type="SAM" id="MobiDB-lite"/>
    </source>
</evidence>
<protein>
    <submittedName>
        <fullName evidence="2">Uncharacterized protein</fullName>
    </submittedName>
</protein>